<accession>W0FP77</accession>
<proteinExistence type="inferred from homology"/>
<evidence type="ECO:0000256" key="1">
    <source>
        <dbReference type="ARBA" id="ARBA00005336"/>
    </source>
</evidence>
<dbReference type="InterPro" id="IPR026891">
    <property type="entry name" value="Fn3-like"/>
</dbReference>
<keyword evidence="2 4" id="KW-0378">Hydrolase</keyword>
<dbReference type="Pfam" id="PF01915">
    <property type="entry name" value="Glyco_hydro_3_C"/>
    <property type="match status" value="1"/>
</dbReference>
<dbReference type="InterPro" id="IPR013783">
    <property type="entry name" value="Ig-like_fold"/>
</dbReference>
<dbReference type="EMBL" id="KC246827">
    <property type="protein sequence ID" value="AHF25279.1"/>
    <property type="molecule type" value="Genomic_DNA"/>
</dbReference>
<dbReference type="PROSITE" id="PS00775">
    <property type="entry name" value="GLYCOSYL_HYDROL_F3"/>
    <property type="match status" value="1"/>
</dbReference>
<organism evidence="6">
    <name type="scientific">uncultured bacterium Contig178</name>
    <dbReference type="NCBI Taxonomy" id="1393517"/>
    <lineage>
        <taxon>Bacteria</taxon>
        <taxon>environmental samples</taxon>
    </lineage>
</organism>
<comment type="similarity">
    <text evidence="1 4">Belongs to the glycosyl hydrolase 3 family.</text>
</comment>
<evidence type="ECO:0000259" key="5">
    <source>
        <dbReference type="SMART" id="SM01217"/>
    </source>
</evidence>
<dbReference type="PRINTS" id="PR00133">
    <property type="entry name" value="GLHYDRLASE3"/>
</dbReference>
<dbReference type="SUPFAM" id="SSF52279">
    <property type="entry name" value="Beta-D-glucan exohydrolase, C-terminal domain"/>
    <property type="match status" value="1"/>
</dbReference>
<evidence type="ECO:0000256" key="2">
    <source>
        <dbReference type="ARBA" id="ARBA00022801"/>
    </source>
</evidence>
<keyword evidence="3" id="KW-0119">Carbohydrate metabolism</keyword>
<evidence type="ECO:0000256" key="4">
    <source>
        <dbReference type="RuleBase" id="RU361161"/>
    </source>
</evidence>
<sequence length="931" mass="102262">MGSEEMCMRLNWKEYEDLARQTIGEGIVLLKNDGPVLPLSEDSRLAVFGRMQNNYYKSGTGSGGMVNVPVVHSIIDVLKAEGISLNEELLSIYEEFEKEHPFDPGIGFGNEPWSQEEMEVSAELVEAARTQSDTALVIIGRTAGEEQDYIDDRGAYRLAEKEADLLRKVRAAFDRVVLIMNVSAILDMQEIEEISPDAILYVWQGGEIGAAGCVDVLFGRVNPSGRLTDSIVRRIEDASAYGCFGDRVRNFYAEDIYVGYRYYETFHKAAVMYPFGFGLSYTDYVVTPGELRIESEKGDRREEILDISDKMILSANVKNTGKTAGKEVVQFYGSMPQGKLGKPALSLVGFAKTDMLQPGEDCTVSVEVTPYSLSSYDETGITGYGSSYVLEAGEYIFHAGENVRNVKRIGGFTESGTLLVEKLSRQMAPSDGFDRIRPVERNGVYEIEMEPVPTAPLTDSEEAAADRPEALPYTGDQGIKLKDVRDGRAKMEDFLAQLSDEDLAVIIRAEGMGSQKVTPGTAAAFGGMSAFLRDLGIPAGCCSDGPSGLRLDSGARAFSLPNGTLLACTWNPELVAKLYSMLGLEMNKNDVDLLLGPGINIHRYPLNGRNFEYFSEDPLVTGRMAAAVIRGLKQSGASGTLKHFCANNQETCRHTEENVVSERALREIYLKGFEIAVKEAGADSVMTTYGPVNGIWTSSRHDLNTNILRKEWGFRGIVMTDWWANIGDVGGQVDKTSFSRIVLAQNDLYAVCPDSASSSLGDDTLAALESGRITRGQLVRAAGNICGVLMHTNAMKRLCGEPYKVEVTNYTSEEEETEAGEFRYYEIQDGTEIDLTDVNTGKGESVLFSFAVPVLGPYWMDMVGSSDLSELSQMPVGIFYNGVPKGTFTFHGGGEELTIRREIRLDSTSGIMRMKFMNGGLKLKKVVFIRI</sequence>
<evidence type="ECO:0000313" key="6">
    <source>
        <dbReference type="EMBL" id="AHF25279.1"/>
    </source>
</evidence>
<dbReference type="InterPro" id="IPR036962">
    <property type="entry name" value="Glyco_hydro_3_N_sf"/>
</dbReference>
<dbReference type="SMART" id="SM01217">
    <property type="entry name" value="Fn3_like"/>
    <property type="match status" value="1"/>
</dbReference>
<dbReference type="InterPro" id="IPR019800">
    <property type="entry name" value="Glyco_hydro_3_AS"/>
</dbReference>
<dbReference type="Gene3D" id="3.40.50.1700">
    <property type="entry name" value="Glycoside hydrolase family 3 C-terminal domain"/>
    <property type="match status" value="1"/>
</dbReference>
<dbReference type="Gene3D" id="3.20.20.300">
    <property type="entry name" value="Glycoside hydrolase, family 3, N-terminal domain"/>
    <property type="match status" value="1"/>
</dbReference>
<dbReference type="Gene3D" id="2.60.40.10">
    <property type="entry name" value="Immunoglobulins"/>
    <property type="match status" value="1"/>
</dbReference>
<dbReference type="GO" id="GO:0004553">
    <property type="term" value="F:hydrolase activity, hydrolyzing O-glycosyl compounds"/>
    <property type="evidence" value="ECO:0007669"/>
    <property type="project" value="InterPro"/>
</dbReference>
<dbReference type="Pfam" id="PF00933">
    <property type="entry name" value="Glyco_hydro_3"/>
    <property type="match status" value="1"/>
</dbReference>
<dbReference type="InterPro" id="IPR050288">
    <property type="entry name" value="Cellulose_deg_GH3"/>
</dbReference>
<dbReference type="AlphaFoldDB" id="W0FP77"/>
<keyword evidence="4" id="KW-0326">Glycosidase</keyword>
<dbReference type="SUPFAM" id="SSF51445">
    <property type="entry name" value="(Trans)glycosidases"/>
    <property type="match status" value="1"/>
</dbReference>
<name>W0FP77_9BACT</name>
<dbReference type="Pfam" id="PF14310">
    <property type="entry name" value="Fn3-like"/>
    <property type="match status" value="1"/>
</dbReference>
<dbReference type="InterPro" id="IPR002772">
    <property type="entry name" value="Glyco_hydro_3_C"/>
</dbReference>
<dbReference type="PANTHER" id="PTHR42715:SF10">
    <property type="entry name" value="BETA-GLUCOSIDASE"/>
    <property type="match status" value="1"/>
</dbReference>
<dbReference type="PANTHER" id="PTHR42715">
    <property type="entry name" value="BETA-GLUCOSIDASE"/>
    <property type="match status" value="1"/>
</dbReference>
<dbReference type="InterPro" id="IPR001764">
    <property type="entry name" value="Glyco_hydro_3_N"/>
</dbReference>
<dbReference type="InterPro" id="IPR036881">
    <property type="entry name" value="Glyco_hydro_3_C_sf"/>
</dbReference>
<evidence type="ECO:0000256" key="3">
    <source>
        <dbReference type="ARBA" id="ARBA00023277"/>
    </source>
</evidence>
<dbReference type="InterPro" id="IPR017853">
    <property type="entry name" value="GH"/>
</dbReference>
<protein>
    <submittedName>
        <fullName evidence="6">Beta-glucosidase</fullName>
    </submittedName>
</protein>
<dbReference type="GO" id="GO:0005975">
    <property type="term" value="P:carbohydrate metabolic process"/>
    <property type="evidence" value="ECO:0007669"/>
    <property type="project" value="InterPro"/>
</dbReference>
<feature type="domain" description="Fibronectin type III-like" evidence="5">
    <location>
        <begin position="327"/>
        <end position="403"/>
    </location>
</feature>
<reference evidence="6" key="1">
    <citation type="journal article" date="2013" name="PLoS ONE">
        <title>Metagenomic insights into the carbohydrate-active enzymes carried by the microorganisms adhering to solid digesta in the rumen of cows.</title>
        <authorList>
            <person name="Wang L."/>
            <person name="Hatem A."/>
            <person name="Catalyurek U.V."/>
            <person name="Morrison M."/>
            <person name="Yu Z."/>
        </authorList>
    </citation>
    <scope>NUCLEOTIDE SEQUENCE</scope>
</reference>